<reference evidence="1" key="1">
    <citation type="submission" date="2015-09" db="EMBL/GenBank/DDBJ databases">
        <title>De novo assembly of Pectinophora gossypiella (Pink Bollworm) gut transcriptome.</title>
        <authorList>
            <person name="Tassone E.E."/>
        </authorList>
    </citation>
    <scope>NUCLEOTIDE SEQUENCE</scope>
</reference>
<dbReference type="AlphaFoldDB" id="A0A1E1W0L5"/>
<sequence>AILEHREYHWKRVQNHYTVVVVLPKYNKRHAVPDGSFTMELAAKANQSFGSELSVHPDWLYCKHVDQQFDEPEFEVRHFVRRRSEERDFKMQNLYHRFSPFQPTIFEKTYLC</sequence>
<evidence type="ECO:0000313" key="2">
    <source>
        <dbReference type="EMBL" id="JAT89265.1"/>
    </source>
</evidence>
<organism evidence="1">
    <name type="scientific">Pectinophora gossypiella</name>
    <name type="common">Cotton pink bollworm</name>
    <name type="synonym">Depressaria gossypiella</name>
    <dbReference type="NCBI Taxonomy" id="13191"/>
    <lineage>
        <taxon>Eukaryota</taxon>
        <taxon>Metazoa</taxon>
        <taxon>Ecdysozoa</taxon>
        <taxon>Arthropoda</taxon>
        <taxon>Hexapoda</taxon>
        <taxon>Insecta</taxon>
        <taxon>Pterygota</taxon>
        <taxon>Neoptera</taxon>
        <taxon>Endopterygota</taxon>
        <taxon>Lepidoptera</taxon>
        <taxon>Glossata</taxon>
        <taxon>Ditrysia</taxon>
        <taxon>Gelechioidea</taxon>
        <taxon>Gelechiidae</taxon>
        <taxon>Apatetrinae</taxon>
        <taxon>Pectinophora</taxon>
    </lineage>
</organism>
<evidence type="ECO:0000313" key="1">
    <source>
        <dbReference type="EMBL" id="JAT80441.1"/>
    </source>
</evidence>
<protein>
    <submittedName>
        <fullName evidence="1">Uncharacterized protein</fullName>
    </submittedName>
</protein>
<gene>
    <name evidence="2" type="ORF">g.7434</name>
    <name evidence="1" type="ORF">g.7435</name>
</gene>
<feature type="non-terminal residue" evidence="1">
    <location>
        <position position="1"/>
    </location>
</feature>
<accession>A0A1E1W0L5</accession>
<dbReference type="EMBL" id="GDQN01001789">
    <property type="protein sequence ID" value="JAT89265.1"/>
    <property type="molecule type" value="Transcribed_RNA"/>
</dbReference>
<proteinExistence type="predicted"/>
<dbReference type="OrthoDB" id="10054666at2759"/>
<name>A0A1E1W0L5_PECGO</name>
<dbReference type="EMBL" id="GDQN01010613">
    <property type="protein sequence ID" value="JAT80441.1"/>
    <property type="molecule type" value="Transcribed_RNA"/>
</dbReference>